<evidence type="ECO:0000256" key="7">
    <source>
        <dbReference type="ARBA" id="ARBA00023177"/>
    </source>
</evidence>
<accession>E1ZIV2</accession>
<dbReference type="GO" id="GO:0005886">
    <property type="term" value="C:plasma membrane"/>
    <property type="evidence" value="ECO:0007669"/>
    <property type="project" value="UniProtKB-SubCell"/>
</dbReference>
<dbReference type="RefSeq" id="XP_005846324.1">
    <property type="nucleotide sequence ID" value="XM_005846262.1"/>
</dbReference>
<feature type="transmembrane region" description="Helical" evidence="8">
    <location>
        <begin position="265"/>
        <end position="282"/>
    </location>
</feature>
<feature type="domain" description="Ammonium transporter AmtB-like" evidence="9">
    <location>
        <begin position="36"/>
        <end position="495"/>
    </location>
</feature>
<comment type="similarity">
    <text evidence="2 8">Belongs to the ammonia transporter channel (TC 1.A.11.2) family.</text>
</comment>
<dbReference type="InterPro" id="IPR029020">
    <property type="entry name" value="Ammonium/urea_transptr"/>
</dbReference>
<evidence type="ECO:0000256" key="1">
    <source>
        <dbReference type="ARBA" id="ARBA00004141"/>
    </source>
</evidence>
<dbReference type="FunCoup" id="E1ZIV2">
    <property type="interactions" value="37"/>
</dbReference>
<evidence type="ECO:0000259" key="9">
    <source>
        <dbReference type="Pfam" id="PF00909"/>
    </source>
</evidence>
<dbReference type="SUPFAM" id="SSF111352">
    <property type="entry name" value="Ammonium transporter"/>
    <property type="match status" value="1"/>
</dbReference>
<dbReference type="Pfam" id="PF00909">
    <property type="entry name" value="Ammonium_transp"/>
    <property type="match status" value="1"/>
</dbReference>
<dbReference type="InterPro" id="IPR024041">
    <property type="entry name" value="NH4_transpt_AmtB-like_dom"/>
</dbReference>
<feature type="transmembrane region" description="Helical" evidence="8">
    <location>
        <begin position="171"/>
        <end position="192"/>
    </location>
</feature>
<organism evidence="11">
    <name type="scientific">Chlorella variabilis</name>
    <name type="common">Green alga</name>
    <dbReference type="NCBI Taxonomy" id="554065"/>
    <lineage>
        <taxon>Eukaryota</taxon>
        <taxon>Viridiplantae</taxon>
        <taxon>Chlorophyta</taxon>
        <taxon>core chlorophytes</taxon>
        <taxon>Trebouxiophyceae</taxon>
        <taxon>Chlorellales</taxon>
        <taxon>Chlorellaceae</taxon>
        <taxon>Chlorella clade</taxon>
        <taxon>Chlorella</taxon>
    </lineage>
</organism>
<feature type="transmembrane region" description="Helical" evidence="8">
    <location>
        <begin position="35"/>
        <end position="56"/>
    </location>
</feature>
<evidence type="ECO:0000313" key="10">
    <source>
        <dbReference type="EMBL" id="EFN54222.1"/>
    </source>
</evidence>
<dbReference type="eggNOG" id="KOG0682">
    <property type="taxonomic scope" value="Eukaryota"/>
</dbReference>
<dbReference type="PANTHER" id="PTHR11730">
    <property type="entry name" value="AMMONIUM TRANSPORTER"/>
    <property type="match status" value="1"/>
</dbReference>
<dbReference type="InterPro" id="IPR001905">
    <property type="entry name" value="Ammonium_transpt"/>
</dbReference>
<feature type="transmembrane region" description="Helical" evidence="8">
    <location>
        <begin position="302"/>
        <end position="323"/>
    </location>
</feature>
<gene>
    <name evidence="10" type="ORF">CHLNCDRAFT_36096</name>
</gene>
<evidence type="ECO:0000256" key="5">
    <source>
        <dbReference type="ARBA" id="ARBA00022989"/>
    </source>
</evidence>
<keyword evidence="3 8" id="KW-0813">Transport</keyword>
<dbReference type="PANTHER" id="PTHR11730:SF6">
    <property type="entry name" value="AMMONIUM TRANSPORTER"/>
    <property type="match status" value="1"/>
</dbReference>
<dbReference type="OrthoDB" id="534912at2759"/>
<feature type="transmembrane region" description="Helical" evidence="8">
    <location>
        <begin position="330"/>
        <end position="351"/>
    </location>
</feature>
<feature type="transmembrane region" description="Helical" evidence="8">
    <location>
        <begin position="142"/>
        <end position="164"/>
    </location>
</feature>
<protein>
    <recommendedName>
        <fullName evidence="8">Ammonium transporter</fullName>
    </recommendedName>
</protein>
<name>E1ZIV2_CHLVA</name>
<dbReference type="GeneID" id="17353620"/>
<feature type="transmembrane region" description="Helical" evidence="8">
    <location>
        <begin position="363"/>
        <end position="384"/>
    </location>
</feature>
<evidence type="ECO:0000256" key="8">
    <source>
        <dbReference type="RuleBase" id="RU362002"/>
    </source>
</evidence>
<comment type="subcellular location">
    <subcellularLocation>
        <location evidence="8">Cell membrane</location>
        <topology evidence="8">Multi-pass membrane protein</topology>
    </subcellularLocation>
    <subcellularLocation>
        <location evidence="1">Membrane</location>
        <topology evidence="1">Multi-pass membrane protein</topology>
    </subcellularLocation>
</comment>
<keyword evidence="7 8" id="KW-0924">Ammonia transport</keyword>
<evidence type="ECO:0000256" key="4">
    <source>
        <dbReference type="ARBA" id="ARBA00022692"/>
    </source>
</evidence>
<reference evidence="10 11" key="1">
    <citation type="journal article" date="2010" name="Plant Cell">
        <title>The Chlorella variabilis NC64A genome reveals adaptation to photosymbiosis, coevolution with viruses, and cryptic sex.</title>
        <authorList>
            <person name="Blanc G."/>
            <person name="Duncan G."/>
            <person name="Agarkova I."/>
            <person name="Borodovsky M."/>
            <person name="Gurnon J."/>
            <person name="Kuo A."/>
            <person name="Lindquist E."/>
            <person name="Lucas S."/>
            <person name="Pangilinan J."/>
            <person name="Polle J."/>
            <person name="Salamov A."/>
            <person name="Terry A."/>
            <person name="Yamada T."/>
            <person name="Dunigan D.D."/>
            <person name="Grigoriev I.V."/>
            <person name="Claverie J.M."/>
            <person name="Van Etten J.L."/>
        </authorList>
    </citation>
    <scope>NUCLEOTIDE SEQUENCE [LARGE SCALE GENOMIC DNA]</scope>
    <source>
        <strain evidence="10 11">NC64A</strain>
    </source>
</reference>
<dbReference type="Gene3D" id="1.10.3430.10">
    <property type="entry name" value="Ammonium transporter AmtB like domains"/>
    <property type="match status" value="1"/>
</dbReference>
<dbReference type="STRING" id="554065.E1ZIV2"/>
<dbReference type="KEGG" id="cvr:CHLNCDRAFT_36096"/>
<dbReference type="Proteomes" id="UP000008141">
    <property type="component" value="Unassembled WGS sequence"/>
</dbReference>
<evidence type="ECO:0000313" key="11">
    <source>
        <dbReference type="Proteomes" id="UP000008141"/>
    </source>
</evidence>
<dbReference type="AlphaFoldDB" id="E1ZIV2"/>
<dbReference type="GO" id="GO:0008519">
    <property type="term" value="F:ammonium channel activity"/>
    <property type="evidence" value="ECO:0007669"/>
    <property type="project" value="InterPro"/>
</dbReference>
<dbReference type="NCBIfam" id="TIGR00836">
    <property type="entry name" value="amt"/>
    <property type="match status" value="1"/>
</dbReference>
<dbReference type="OMA" id="HFFGMSD"/>
<feature type="transmembrane region" description="Helical" evidence="8">
    <location>
        <begin position="396"/>
        <end position="419"/>
    </location>
</feature>
<feature type="transmembrane region" description="Helical" evidence="8">
    <location>
        <begin position="68"/>
        <end position="91"/>
    </location>
</feature>
<keyword evidence="11" id="KW-1185">Reference proteome</keyword>
<keyword evidence="5 8" id="KW-1133">Transmembrane helix</keyword>
<dbReference type="GO" id="GO:0097272">
    <property type="term" value="P:ammonium homeostasis"/>
    <property type="evidence" value="ECO:0007669"/>
    <property type="project" value="TreeGrafter"/>
</dbReference>
<keyword evidence="4 8" id="KW-0812">Transmembrane</keyword>
<feature type="transmembrane region" description="Helical" evidence="8">
    <location>
        <begin position="450"/>
        <end position="470"/>
    </location>
</feature>
<proteinExistence type="inferred from homology"/>
<keyword evidence="6 8" id="KW-0472">Membrane</keyword>
<dbReference type="InParanoid" id="E1ZIV2"/>
<sequence>MADVAPVLTEAMAAEVNALIEANVGTTLVADVNNYFTVFSGYLVFFMQAGFAMLCAGSVRSKNAKNIILLNILDACFGCCAWYLTGFAFAFGDPVPFEHCGGLEGPALLECEAGDPIPGLSASQAFIGNRFFAQSNLPRSSFWLWFFQFTFAATGATIVSGAVAERCKFEAYMLYELMIVMFVYPVVAHWMWSTCGWLSPWRSEATAAKQSYLYFAGSGVYDFAGDAAVHMVGGVASLAAAWVLGPRIGRFDAAGNPVDMPGHNASLTLLGVFLLWFGWYGFNPGSAVAFSLTGSENYSKVAIAVAINTTVGAAAGTICTLFIAMAYQYFTLGVVVWDLIIAGNGALAGLVSITGPCGFVNTWAAFIIGGIGGFVYFVASKVNLNVLKIDDPLDAIAVHAGCGVWGLLAGGAFSAPGMVTDVYGTMPDGSQRPYGFIMGGNGSVLAANSMAILVVFGWTLAIMTPFFILLKKVGLFRVSPEVEAQGLDVSHHGEFSAL</sequence>
<dbReference type="EMBL" id="GL433848">
    <property type="protein sequence ID" value="EFN54222.1"/>
    <property type="molecule type" value="Genomic_DNA"/>
</dbReference>
<evidence type="ECO:0000256" key="6">
    <source>
        <dbReference type="ARBA" id="ARBA00023136"/>
    </source>
</evidence>
<evidence type="ECO:0000256" key="2">
    <source>
        <dbReference type="ARBA" id="ARBA00005887"/>
    </source>
</evidence>
<feature type="transmembrane region" description="Helical" evidence="8">
    <location>
        <begin position="227"/>
        <end position="244"/>
    </location>
</feature>
<evidence type="ECO:0000256" key="3">
    <source>
        <dbReference type="ARBA" id="ARBA00022448"/>
    </source>
</evidence>